<dbReference type="PRINTS" id="PR00455">
    <property type="entry name" value="HTHTETR"/>
</dbReference>
<evidence type="ECO:0000256" key="5">
    <source>
        <dbReference type="SAM" id="MobiDB-lite"/>
    </source>
</evidence>
<dbReference type="Pfam" id="PF00440">
    <property type="entry name" value="TetR_N"/>
    <property type="match status" value="1"/>
</dbReference>
<organism evidence="7 8">
    <name type="scientific">Mycobacterium asiaticum</name>
    <dbReference type="NCBI Taxonomy" id="1790"/>
    <lineage>
        <taxon>Bacteria</taxon>
        <taxon>Bacillati</taxon>
        <taxon>Actinomycetota</taxon>
        <taxon>Actinomycetes</taxon>
        <taxon>Mycobacteriales</taxon>
        <taxon>Mycobacteriaceae</taxon>
        <taxon>Mycobacterium</taxon>
    </lineage>
</organism>
<feature type="DNA-binding region" description="H-T-H motif" evidence="4">
    <location>
        <begin position="29"/>
        <end position="48"/>
    </location>
</feature>
<dbReference type="AlphaFoldDB" id="A0A1A3CDE2"/>
<feature type="non-terminal residue" evidence="7">
    <location>
        <position position="232"/>
    </location>
</feature>
<name>A0A1A3CDE2_MYCAS</name>
<dbReference type="STRING" id="1790.A5645_04025"/>
<reference evidence="7 8" key="1">
    <citation type="submission" date="2016-06" db="EMBL/GenBank/DDBJ databases">
        <authorList>
            <person name="Kjaerup R.B."/>
            <person name="Dalgaard T.S."/>
            <person name="Juul-Madsen H.R."/>
        </authorList>
    </citation>
    <scope>NUCLEOTIDE SEQUENCE [LARGE SCALE GENOMIC DNA]</scope>
    <source>
        <strain evidence="7 8">1081914.2</strain>
    </source>
</reference>
<evidence type="ECO:0000256" key="3">
    <source>
        <dbReference type="ARBA" id="ARBA00023163"/>
    </source>
</evidence>
<dbReference type="InterPro" id="IPR009057">
    <property type="entry name" value="Homeodomain-like_sf"/>
</dbReference>
<dbReference type="PROSITE" id="PS50977">
    <property type="entry name" value="HTH_TETR_2"/>
    <property type="match status" value="1"/>
</dbReference>
<feature type="domain" description="HTH tetR-type" evidence="6">
    <location>
        <begin position="6"/>
        <end position="66"/>
    </location>
</feature>
<keyword evidence="2 4" id="KW-0238">DNA-binding</keyword>
<accession>A0A1A3CDE2</accession>
<dbReference type="RefSeq" id="WP_065120876.1">
    <property type="nucleotide sequence ID" value="NZ_LZKQ01000131.1"/>
</dbReference>
<keyword evidence="3" id="KW-0804">Transcription</keyword>
<sequence length="232" mass="23902">MPRPRIHDTDRVLDAVESLAVSSGPAAVTIRAISAAVGVSNGALYHSFGSRAGLLAQAWLRAGRRFLEAQTAVVNAALAAPGRAAAIEAVAAAADTPAAFAEQHPDSCRLLLTVPRDELLDPGLPDDIHTEIRKLESMLIELMIRLAQRAWNRKDAAAVDAITVCIVDLPTAILLRRDRLHSDTAREQLRAAVRAVLEIEPQLGCGGGPGGGRAPARGGGGGGGRGGGGAGG</sequence>
<gene>
    <name evidence="7" type="ORF">A9X01_19065</name>
</gene>
<dbReference type="GO" id="GO:0000976">
    <property type="term" value="F:transcription cis-regulatory region binding"/>
    <property type="evidence" value="ECO:0007669"/>
    <property type="project" value="TreeGrafter"/>
</dbReference>
<evidence type="ECO:0000256" key="2">
    <source>
        <dbReference type="ARBA" id="ARBA00023125"/>
    </source>
</evidence>
<evidence type="ECO:0000313" key="8">
    <source>
        <dbReference type="Proteomes" id="UP000093795"/>
    </source>
</evidence>
<dbReference type="Proteomes" id="UP000093795">
    <property type="component" value="Unassembled WGS sequence"/>
</dbReference>
<protein>
    <recommendedName>
        <fullName evidence="6">HTH tetR-type domain-containing protein</fullName>
    </recommendedName>
</protein>
<dbReference type="InterPro" id="IPR001647">
    <property type="entry name" value="HTH_TetR"/>
</dbReference>
<dbReference type="SUPFAM" id="SSF46689">
    <property type="entry name" value="Homeodomain-like"/>
    <property type="match status" value="1"/>
</dbReference>
<dbReference type="eggNOG" id="COG1309">
    <property type="taxonomic scope" value="Bacteria"/>
</dbReference>
<dbReference type="OrthoDB" id="4377220at2"/>
<proteinExistence type="predicted"/>
<dbReference type="Gene3D" id="1.10.357.10">
    <property type="entry name" value="Tetracycline Repressor, domain 2"/>
    <property type="match status" value="1"/>
</dbReference>
<dbReference type="EMBL" id="LZKQ01000131">
    <property type="protein sequence ID" value="OBI84698.1"/>
    <property type="molecule type" value="Genomic_DNA"/>
</dbReference>
<dbReference type="GO" id="GO:0003700">
    <property type="term" value="F:DNA-binding transcription factor activity"/>
    <property type="evidence" value="ECO:0007669"/>
    <property type="project" value="TreeGrafter"/>
</dbReference>
<dbReference type="InterPro" id="IPR050109">
    <property type="entry name" value="HTH-type_TetR-like_transc_reg"/>
</dbReference>
<comment type="caution">
    <text evidence="7">The sequence shown here is derived from an EMBL/GenBank/DDBJ whole genome shotgun (WGS) entry which is preliminary data.</text>
</comment>
<evidence type="ECO:0000256" key="1">
    <source>
        <dbReference type="ARBA" id="ARBA00023015"/>
    </source>
</evidence>
<dbReference type="PANTHER" id="PTHR30055:SF234">
    <property type="entry name" value="HTH-TYPE TRANSCRIPTIONAL REGULATOR BETI"/>
    <property type="match status" value="1"/>
</dbReference>
<evidence type="ECO:0000259" key="6">
    <source>
        <dbReference type="PROSITE" id="PS50977"/>
    </source>
</evidence>
<feature type="region of interest" description="Disordered" evidence="5">
    <location>
        <begin position="204"/>
        <end position="232"/>
    </location>
</feature>
<evidence type="ECO:0000256" key="4">
    <source>
        <dbReference type="PROSITE-ProRule" id="PRU00335"/>
    </source>
</evidence>
<evidence type="ECO:0000313" key="7">
    <source>
        <dbReference type="EMBL" id="OBI84698.1"/>
    </source>
</evidence>
<keyword evidence="1" id="KW-0805">Transcription regulation</keyword>
<dbReference type="PANTHER" id="PTHR30055">
    <property type="entry name" value="HTH-TYPE TRANSCRIPTIONAL REGULATOR RUTR"/>
    <property type="match status" value="1"/>
</dbReference>